<dbReference type="PANTHER" id="PTHR34408">
    <property type="entry name" value="FAMILY PROTEIN, PUTATIVE-RELATED"/>
    <property type="match status" value="1"/>
</dbReference>
<dbReference type="InterPro" id="IPR023346">
    <property type="entry name" value="Lysozyme-like_dom_sf"/>
</dbReference>
<accession>A0A5D3CC78</accession>
<proteinExistence type="predicted"/>
<comment type="caution">
    <text evidence="1">The sequence shown here is derived from an EMBL/GenBank/DDBJ whole genome shotgun (WGS) entry which is preliminary data.</text>
</comment>
<protein>
    <submittedName>
        <fullName evidence="1">Putative chitinase</fullName>
    </submittedName>
</protein>
<sequence>MVTRYENEWQFKQEKWDSLDELMGHSESEPHNEWIEEKARIKKLSWWDKLVGHHGITSDTNVRHIHPIALIGSFTAPRDLITLEMLRAANPAGEEAHHANILPYLNKYALAYKLEQPKAIAHFLSQVGHESQLRVVEEGLRFSARQMKKTYGCRYHNKVNGYNEQTDSCDFGVLRSKLWTETSHYALNAENLASYVYADRMGNGNEASRDGYRYRGRGMLQVTGKSEYQRFTNVHNQRNPSDIQDFVANPDLLVSSTEYGVESAFVFWFTKTGQGGTKLCEVAKTGSVADVTQMVNGGQNGYADRNTRFQALAALMNIN</sequence>
<dbReference type="PANTHER" id="PTHR34408:SF1">
    <property type="entry name" value="GLYCOSYL HYDROLASE FAMILY 19 DOMAIN-CONTAINING PROTEIN HI_1415"/>
    <property type="match status" value="1"/>
</dbReference>
<organism evidence="1 2">
    <name type="scientific">Cucumis melo var. makuwa</name>
    <name type="common">Oriental melon</name>
    <dbReference type="NCBI Taxonomy" id="1194695"/>
    <lineage>
        <taxon>Eukaryota</taxon>
        <taxon>Viridiplantae</taxon>
        <taxon>Streptophyta</taxon>
        <taxon>Embryophyta</taxon>
        <taxon>Tracheophyta</taxon>
        <taxon>Spermatophyta</taxon>
        <taxon>Magnoliopsida</taxon>
        <taxon>eudicotyledons</taxon>
        <taxon>Gunneridae</taxon>
        <taxon>Pentapetalae</taxon>
        <taxon>rosids</taxon>
        <taxon>fabids</taxon>
        <taxon>Cucurbitales</taxon>
        <taxon>Cucurbitaceae</taxon>
        <taxon>Benincaseae</taxon>
        <taxon>Cucumis</taxon>
    </lineage>
</organism>
<evidence type="ECO:0000313" key="2">
    <source>
        <dbReference type="Proteomes" id="UP000321947"/>
    </source>
</evidence>
<dbReference type="Proteomes" id="UP000321947">
    <property type="component" value="Unassembled WGS sequence"/>
</dbReference>
<dbReference type="SUPFAM" id="SSF53955">
    <property type="entry name" value="Lysozyme-like"/>
    <property type="match status" value="1"/>
</dbReference>
<evidence type="ECO:0000313" key="1">
    <source>
        <dbReference type="EMBL" id="TYK08798.1"/>
    </source>
</evidence>
<dbReference type="AlphaFoldDB" id="A0A5D3CC78"/>
<dbReference type="EMBL" id="SSTD01012251">
    <property type="protein sequence ID" value="TYK08798.1"/>
    <property type="molecule type" value="Genomic_DNA"/>
</dbReference>
<gene>
    <name evidence="1" type="ORF">E5676_scaffold20163G00010</name>
</gene>
<reference evidence="1 2" key="1">
    <citation type="submission" date="2019-08" db="EMBL/GenBank/DDBJ databases">
        <title>Draft genome sequences of two oriental melons (Cucumis melo L. var makuwa).</title>
        <authorList>
            <person name="Kwon S.-Y."/>
        </authorList>
    </citation>
    <scope>NUCLEOTIDE SEQUENCE [LARGE SCALE GENOMIC DNA]</scope>
    <source>
        <strain evidence="2">cv. Chang Bougi</strain>
        <tissue evidence="1">Leaf</tissue>
    </source>
</reference>
<name>A0A5D3CC78_CUCMM</name>
<dbReference type="InterPro" id="IPR052354">
    <property type="entry name" value="Cell_Wall_Dynamics_Protein"/>
</dbReference>
<dbReference type="Gene3D" id="1.10.530.10">
    <property type="match status" value="1"/>
</dbReference>